<dbReference type="GO" id="GO:0004222">
    <property type="term" value="F:metalloendopeptidase activity"/>
    <property type="evidence" value="ECO:0007669"/>
    <property type="project" value="InterPro"/>
</dbReference>
<keyword evidence="8" id="KW-1185">Reference proteome</keyword>
<dbReference type="RefSeq" id="WP_036079521.1">
    <property type="nucleotide sequence ID" value="NZ_AODE01000019.1"/>
</dbReference>
<dbReference type="GO" id="GO:0008270">
    <property type="term" value="F:zinc ion binding"/>
    <property type="evidence" value="ECO:0007669"/>
    <property type="project" value="InterPro"/>
</dbReference>
<evidence type="ECO:0000256" key="3">
    <source>
        <dbReference type="ARBA" id="ARBA00022801"/>
    </source>
</evidence>
<accession>W7C1V1</accession>
<evidence type="ECO:0000256" key="4">
    <source>
        <dbReference type="ARBA" id="ARBA00022833"/>
    </source>
</evidence>
<dbReference type="GO" id="GO:0031012">
    <property type="term" value="C:extracellular matrix"/>
    <property type="evidence" value="ECO:0007669"/>
    <property type="project" value="InterPro"/>
</dbReference>
<feature type="signal peptide" evidence="5">
    <location>
        <begin position="1"/>
        <end position="26"/>
    </location>
</feature>
<dbReference type="Gene3D" id="3.40.390.10">
    <property type="entry name" value="Collagenase (Catalytic Domain)"/>
    <property type="match status" value="1"/>
</dbReference>
<evidence type="ECO:0000256" key="2">
    <source>
        <dbReference type="ARBA" id="ARBA00022723"/>
    </source>
</evidence>
<evidence type="ECO:0000313" key="7">
    <source>
        <dbReference type="EMBL" id="EUJ29581.1"/>
    </source>
</evidence>
<dbReference type="EMBL" id="AODE01000019">
    <property type="protein sequence ID" value="EUJ29581.1"/>
    <property type="molecule type" value="Genomic_DNA"/>
</dbReference>
<keyword evidence="4" id="KW-0862">Zinc</keyword>
<dbReference type="STRING" id="1265820.PCORN_10492"/>
<evidence type="ECO:0000313" key="8">
    <source>
        <dbReference type="Proteomes" id="UP000019254"/>
    </source>
</evidence>
<feature type="chain" id="PRO_5004889336" description="Peptidase M10 metallopeptidase domain-containing protein" evidence="5">
    <location>
        <begin position="27"/>
        <end position="171"/>
    </location>
</feature>
<evidence type="ECO:0000259" key="6">
    <source>
        <dbReference type="Pfam" id="PF00413"/>
    </source>
</evidence>
<dbReference type="AlphaFoldDB" id="W7C1V1"/>
<feature type="domain" description="Peptidase M10 metallopeptidase" evidence="6">
    <location>
        <begin position="112"/>
        <end position="168"/>
    </location>
</feature>
<name>W7C1V1_9LIST</name>
<evidence type="ECO:0000256" key="1">
    <source>
        <dbReference type="ARBA" id="ARBA00022670"/>
    </source>
</evidence>
<keyword evidence="1" id="KW-0645">Protease</keyword>
<gene>
    <name evidence="7" type="ORF">PCORN_10492</name>
</gene>
<dbReference type="Proteomes" id="UP000019254">
    <property type="component" value="Unassembled WGS sequence"/>
</dbReference>
<proteinExistence type="predicted"/>
<protein>
    <recommendedName>
        <fullName evidence="6">Peptidase M10 metallopeptidase domain-containing protein</fullName>
    </recommendedName>
</protein>
<dbReference type="Pfam" id="PF00413">
    <property type="entry name" value="Peptidase_M10"/>
    <property type="match status" value="1"/>
</dbReference>
<keyword evidence="2" id="KW-0479">Metal-binding</keyword>
<comment type="caution">
    <text evidence="7">The sequence shown here is derived from an EMBL/GenBank/DDBJ whole genome shotgun (WGS) entry which is preliminary data.</text>
</comment>
<dbReference type="PATRIC" id="fig|1265820.5.peg.2061"/>
<dbReference type="GO" id="GO:0006508">
    <property type="term" value="P:proteolysis"/>
    <property type="evidence" value="ECO:0007669"/>
    <property type="project" value="UniProtKB-KW"/>
</dbReference>
<dbReference type="InterPro" id="IPR001818">
    <property type="entry name" value="Pept_M10_metallopeptidase"/>
</dbReference>
<dbReference type="InterPro" id="IPR024079">
    <property type="entry name" value="MetalloPept_cat_dom_sf"/>
</dbReference>
<keyword evidence="5" id="KW-0732">Signal</keyword>
<reference evidence="7 8" key="1">
    <citation type="journal article" date="2014" name="Int. J. Syst. Evol. Microbiol.">
        <title>Listeria floridensis sp. nov., Listeria aquatica sp. nov., Listeria cornellensis sp. nov., Listeria riparia sp. nov. and Listeria grandensis sp. nov., from agricultural and natural environments.</title>
        <authorList>
            <person name="den Bakker H.C."/>
            <person name="Warchocki S."/>
            <person name="Wright E.M."/>
            <person name="Allred A.F."/>
            <person name="Ahlstrom C."/>
            <person name="Manuel C.S."/>
            <person name="Stasiewicz M.J."/>
            <person name="Burrell A."/>
            <person name="Roof S."/>
            <person name="Strawn L."/>
            <person name="Fortes E.D."/>
            <person name="Nightingale K.K."/>
            <person name="Kephart D."/>
            <person name="Wiedmann M."/>
        </authorList>
    </citation>
    <scope>NUCLEOTIDE SEQUENCE [LARGE SCALE GENOMIC DNA]</scope>
    <source>
        <strain evidence="8">FSL F6-969</strain>
    </source>
</reference>
<sequence>MQKFKIITAFLLGFSLVFAGTTGAQAYVLKSNKLSHPKAAYYWVDPAFKKYSNAREHVLRGPLAWNPTPEIQFTKEVSVIGGADVKMQYIDKYYGDTYAVHRGSGNITFYKKWRVELTNMQRKETAAHEVGHALGLDHTQSKNDNNSLMRRYGFNNKDWVLGDDKAGIAKK</sequence>
<organism evidence="7 8">
    <name type="scientific">Listeria cornellensis FSL F6-0969</name>
    <dbReference type="NCBI Taxonomy" id="1265820"/>
    <lineage>
        <taxon>Bacteria</taxon>
        <taxon>Bacillati</taxon>
        <taxon>Bacillota</taxon>
        <taxon>Bacilli</taxon>
        <taxon>Bacillales</taxon>
        <taxon>Listeriaceae</taxon>
        <taxon>Listeria</taxon>
    </lineage>
</organism>
<dbReference type="SUPFAM" id="SSF55486">
    <property type="entry name" value="Metalloproteases ('zincins'), catalytic domain"/>
    <property type="match status" value="1"/>
</dbReference>
<dbReference type="OrthoDB" id="2364363at2"/>
<keyword evidence="3" id="KW-0378">Hydrolase</keyword>
<evidence type="ECO:0000256" key="5">
    <source>
        <dbReference type="SAM" id="SignalP"/>
    </source>
</evidence>